<reference evidence="3 4" key="1">
    <citation type="submission" date="2017-09" db="EMBL/GenBank/DDBJ databases">
        <title>Biocontrol bacteria screening and application from spent mushroom substrate.</title>
        <authorList>
            <person name="Sun X."/>
        </authorList>
    </citation>
    <scope>NUCLEOTIDE SEQUENCE [LARGE SCALE GENOMIC DNA]</scope>
    <source>
        <strain evidence="3 4">100374</strain>
    </source>
</reference>
<sequence>MSHDAVTDIQNVYWTREVAELLGVKEGTIRKYARLLEDRGYNFHRNDHDQRGFFDKDVIILRKIQELSKSKSMTLDDAANAIISMNPPNNLAPITPPVTDENEHYITRYENVMSVLQGLTQENSELKQMLGVISDEMIEQKKLLQEQSKQIEQLHVELKESKQALNAPKEKQGFWSKLFSKNEDV</sequence>
<keyword evidence="4" id="KW-1185">Reference proteome</keyword>
<dbReference type="GO" id="GO:0006355">
    <property type="term" value="P:regulation of DNA-templated transcription"/>
    <property type="evidence" value="ECO:0007669"/>
    <property type="project" value="InterPro"/>
</dbReference>
<dbReference type="InterPro" id="IPR000551">
    <property type="entry name" value="MerR-type_HTH_dom"/>
</dbReference>
<feature type="coiled-coil region" evidence="1">
    <location>
        <begin position="109"/>
        <end position="164"/>
    </location>
</feature>
<dbReference type="InterPro" id="IPR009061">
    <property type="entry name" value="DNA-bd_dom_put_sf"/>
</dbReference>
<dbReference type="Pfam" id="PF13411">
    <property type="entry name" value="MerR_1"/>
    <property type="match status" value="1"/>
</dbReference>
<comment type="caution">
    <text evidence="3">The sequence shown here is derived from an EMBL/GenBank/DDBJ whole genome shotgun (WGS) entry which is preliminary data.</text>
</comment>
<name>A0A2G6Q7Q7_9BACI</name>
<organism evidence="3 4">
    <name type="scientific">Bacillus fungorum</name>
    <dbReference type="NCBI Taxonomy" id="2039284"/>
    <lineage>
        <taxon>Bacteria</taxon>
        <taxon>Bacillati</taxon>
        <taxon>Bacillota</taxon>
        <taxon>Bacilli</taxon>
        <taxon>Bacillales</taxon>
        <taxon>Bacillaceae</taxon>
        <taxon>Bacillus</taxon>
    </lineage>
</organism>
<proteinExistence type="predicted"/>
<accession>A0A2G6Q7Q7</accession>
<dbReference type="GO" id="GO:0003677">
    <property type="term" value="F:DNA binding"/>
    <property type="evidence" value="ECO:0007669"/>
    <property type="project" value="InterPro"/>
</dbReference>
<evidence type="ECO:0000313" key="4">
    <source>
        <dbReference type="Proteomes" id="UP000228484"/>
    </source>
</evidence>
<dbReference type="Gene3D" id="1.10.1660.10">
    <property type="match status" value="1"/>
</dbReference>
<evidence type="ECO:0000313" key="3">
    <source>
        <dbReference type="EMBL" id="PIE92853.1"/>
    </source>
</evidence>
<feature type="domain" description="HTH merR-type" evidence="2">
    <location>
        <begin position="13"/>
        <end position="80"/>
    </location>
</feature>
<dbReference type="EMBL" id="NWUW01000025">
    <property type="protein sequence ID" value="PIE92853.1"/>
    <property type="molecule type" value="Genomic_DNA"/>
</dbReference>
<gene>
    <name evidence="3" type="ORF">CO726_24445</name>
</gene>
<evidence type="ECO:0000256" key="1">
    <source>
        <dbReference type="SAM" id="Coils"/>
    </source>
</evidence>
<evidence type="ECO:0000259" key="2">
    <source>
        <dbReference type="Pfam" id="PF13411"/>
    </source>
</evidence>
<protein>
    <recommendedName>
        <fullName evidence="2">HTH merR-type domain-containing protein</fullName>
    </recommendedName>
</protein>
<dbReference type="SUPFAM" id="SSF46955">
    <property type="entry name" value="Putative DNA-binding domain"/>
    <property type="match status" value="1"/>
</dbReference>
<dbReference type="RefSeq" id="WP_016123810.1">
    <property type="nucleotide sequence ID" value="NZ_NWUW01000025.1"/>
</dbReference>
<dbReference type="Proteomes" id="UP000228484">
    <property type="component" value="Unassembled WGS sequence"/>
</dbReference>
<dbReference type="AlphaFoldDB" id="A0A2G6Q7Q7"/>
<keyword evidence="1" id="KW-0175">Coiled coil</keyword>